<keyword evidence="2" id="KW-1185">Reference proteome</keyword>
<accession>A0A2P5BRB6</accession>
<organism evidence="1 2">
    <name type="scientific">Parasponia andersonii</name>
    <name type="common">Sponia andersonii</name>
    <dbReference type="NCBI Taxonomy" id="3476"/>
    <lineage>
        <taxon>Eukaryota</taxon>
        <taxon>Viridiplantae</taxon>
        <taxon>Streptophyta</taxon>
        <taxon>Embryophyta</taxon>
        <taxon>Tracheophyta</taxon>
        <taxon>Spermatophyta</taxon>
        <taxon>Magnoliopsida</taxon>
        <taxon>eudicotyledons</taxon>
        <taxon>Gunneridae</taxon>
        <taxon>Pentapetalae</taxon>
        <taxon>rosids</taxon>
        <taxon>fabids</taxon>
        <taxon>Rosales</taxon>
        <taxon>Cannabaceae</taxon>
        <taxon>Parasponia</taxon>
    </lineage>
</organism>
<protein>
    <submittedName>
        <fullName evidence="1">Uncharacterized protein</fullName>
    </submittedName>
</protein>
<evidence type="ECO:0000313" key="2">
    <source>
        <dbReference type="Proteomes" id="UP000237105"/>
    </source>
</evidence>
<dbReference type="Proteomes" id="UP000237105">
    <property type="component" value="Unassembled WGS sequence"/>
</dbReference>
<reference evidence="2" key="1">
    <citation type="submission" date="2016-06" db="EMBL/GenBank/DDBJ databases">
        <title>Parallel loss of symbiosis genes in relatives of nitrogen-fixing non-legume Parasponia.</title>
        <authorList>
            <person name="Van Velzen R."/>
            <person name="Holmer R."/>
            <person name="Bu F."/>
            <person name="Rutten L."/>
            <person name="Van Zeijl A."/>
            <person name="Liu W."/>
            <person name="Santuari L."/>
            <person name="Cao Q."/>
            <person name="Sharma T."/>
            <person name="Shen D."/>
            <person name="Roswanjaya Y."/>
            <person name="Wardhani T."/>
            <person name="Kalhor M.S."/>
            <person name="Jansen J."/>
            <person name="Van den Hoogen J."/>
            <person name="Gungor B."/>
            <person name="Hartog M."/>
            <person name="Hontelez J."/>
            <person name="Verver J."/>
            <person name="Yang W.-C."/>
            <person name="Schijlen E."/>
            <person name="Repin R."/>
            <person name="Schilthuizen M."/>
            <person name="Schranz E."/>
            <person name="Heidstra R."/>
            <person name="Miyata K."/>
            <person name="Fedorova E."/>
            <person name="Kohlen W."/>
            <person name="Bisseling T."/>
            <person name="Smit S."/>
            <person name="Geurts R."/>
        </authorList>
    </citation>
    <scope>NUCLEOTIDE SEQUENCE [LARGE SCALE GENOMIC DNA]</scope>
    <source>
        <strain evidence="2">cv. WU1-14</strain>
    </source>
</reference>
<sequence>MDLPLRSSKDDEPLMAALKIRLNYLKNSQLGTSRFSEANAWTQFEIVKHVHHLMSGDELERRFGIGEGIVGDEGEERRAMVLSRRLQEAVALASLFCLDFFFP</sequence>
<evidence type="ECO:0000313" key="1">
    <source>
        <dbReference type="EMBL" id="PON51274.1"/>
    </source>
</evidence>
<gene>
    <name evidence="1" type="ORF">PanWU01x14_217430</name>
</gene>
<name>A0A2P5BRB6_PARAD</name>
<dbReference type="AlphaFoldDB" id="A0A2P5BRB6"/>
<proteinExistence type="predicted"/>
<comment type="caution">
    <text evidence="1">The sequence shown here is derived from an EMBL/GenBank/DDBJ whole genome shotgun (WGS) entry which is preliminary data.</text>
</comment>
<dbReference type="EMBL" id="JXTB01000235">
    <property type="protein sequence ID" value="PON51274.1"/>
    <property type="molecule type" value="Genomic_DNA"/>
</dbReference>